<gene>
    <name evidence="2" type="ORF">G7034_00735</name>
</gene>
<sequence length="177" mass="20015">MNIIAFSGSNSSSSINQKLVTFIASRLSAEVEVFQLTEYNLPMYSEDFEKDNGIPIEAYQLKNKIDQAKALIVSVNEHNSMVSAFFKNQMDWLSRIDAQFLAEKKVLLTSTSPGQRGAKSALNFVKDHYFKRFGAAVIEAFSFPSFTTNFDEQKQEITDEILALGFQDVITNFEQQI</sequence>
<dbReference type="InterPro" id="IPR050712">
    <property type="entry name" value="NAD(P)H-dep_reductase"/>
</dbReference>
<evidence type="ECO:0000313" key="2">
    <source>
        <dbReference type="EMBL" id="NGZ88772.1"/>
    </source>
</evidence>
<dbReference type="PANTHER" id="PTHR30543">
    <property type="entry name" value="CHROMATE REDUCTASE"/>
    <property type="match status" value="1"/>
</dbReference>
<dbReference type="RefSeq" id="WP_166399037.1">
    <property type="nucleotide sequence ID" value="NZ_JAANAS010000001.1"/>
</dbReference>
<comment type="caution">
    <text evidence="2">The sequence shown here is derived from an EMBL/GenBank/DDBJ whole genome shotgun (WGS) entry which is preliminary data.</text>
</comment>
<dbReference type="PANTHER" id="PTHR30543:SF21">
    <property type="entry name" value="NAD(P)H-DEPENDENT FMN REDUCTASE LOT6"/>
    <property type="match status" value="1"/>
</dbReference>
<keyword evidence="3" id="KW-1185">Reference proteome</keyword>
<dbReference type="SUPFAM" id="SSF52218">
    <property type="entry name" value="Flavoproteins"/>
    <property type="match status" value="1"/>
</dbReference>
<dbReference type="GO" id="GO:0010181">
    <property type="term" value="F:FMN binding"/>
    <property type="evidence" value="ECO:0007669"/>
    <property type="project" value="TreeGrafter"/>
</dbReference>
<reference evidence="2" key="1">
    <citation type="submission" date="2020-03" db="EMBL/GenBank/DDBJ databases">
        <title>Psychroflexus Maritimus sp. nov., isolate from marine sediment.</title>
        <authorList>
            <person name="Zhong Y.-L."/>
        </authorList>
    </citation>
    <scope>NUCLEOTIDE SEQUENCE</scope>
    <source>
        <strain evidence="2">C1</strain>
    </source>
</reference>
<dbReference type="Gene3D" id="3.40.50.360">
    <property type="match status" value="1"/>
</dbReference>
<evidence type="ECO:0000259" key="1">
    <source>
        <dbReference type="Pfam" id="PF03358"/>
    </source>
</evidence>
<dbReference type="GO" id="GO:0005829">
    <property type="term" value="C:cytosol"/>
    <property type="evidence" value="ECO:0007669"/>
    <property type="project" value="TreeGrafter"/>
</dbReference>
<dbReference type="GO" id="GO:0016491">
    <property type="term" value="F:oxidoreductase activity"/>
    <property type="evidence" value="ECO:0007669"/>
    <property type="project" value="InterPro"/>
</dbReference>
<feature type="domain" description="NADPH-dependent FMN reductase-like" evidence="1">
    <location>
        <begin position="1"/>
        <end position="143"/>
    </location>
</feature>
<proteinExistence type="predicted"/>
<dbReference type="EMBL" id="JAANAS010000001">
    <property type="protein sequence ID" value="NGZ88772.1"/>
    <property type="molecule type" value="Genomic_DNA"/>
</dbReference>
<dbReference type="InterPro" id="IPR029039">
    <property type="entry name" value="Flavoprotein-like_sf"/>
</dbReference>
<dbReference type="AlphaFoldDB" id="A0A967AAQ9"/>
<dbReference type="Proteomes" id="UP000643701">
    <property type="component" value="Unassembled WGS sequence"/>
</dbReference>
<protein>
    <submittedName>
        <fullName evidence="2">NAD(P)H-dependent oxidoreductase</fullName>
    </submittedName>
</protein>
<name>A0A967AAQ9_9FLAO</name>
<organism evidence="2 3">
    <name type="scientific">Psychroflexus maritimus</name>
    <dbReference type="NCBI Taxonomy" id="2714865"/>
    <lineage>
        <taxon>Bacteria</taxon>
        <taxon>Pseudomonadati</taxon>
        <taxon>Bacteroidota</taxon>
        <taxon>Flavobacteriia</taxon>
        <taxon>Flavobacteriales</taxon>
        <taxon>Flavobacteriaceae</taxon>
        <taxon>Psychroflexus</taxon>
    </lineage>
</organism>
<accession>A0A967AAQ9</accession>
<dbReference type="Pfam" id="PF03358">
    <property type="entry name" value="FMN_red"/>
    <property type="match status" value="1"/>
</dbReference>
<dbReference type="InterPro" id="IPR005025">
    <property type="entry name" value="FMN_Rdtase-like_dom"/>
</dbReference>
<evidence type="ECO:0000313" key="3">
    <source>
        <dbReference type="Proteomes" id="UP000643701"/>
    </source>
</evidence>